<dbReference type="SUPFAM" id="SSF102712">
    <property type="entry name" value="JAB1/MPN domain"/>
    <property type="match status" value="1"/>
</dbReference>
<evidence type="ECO:0000256" key="4">
    <source>
        <dbReference type="ARBA" id="ARBA00022833"/>
    </source>
</evidence>
<dbReference type="InterPro" id="IPR010994">
    <property type="entry name" value="RuvA_2-like"/>
</dbReference>
<dbReference type="CDD" id="cd08071">
    <property type="entry name" value="MPN_DUF2466"/>
    <property type="match status" value="1"/>
</dbReference>
<sequence length="225" mass="24667">MAITDWPENERPREKLLARGAAALSDAELLAIFLRVGVRGMSAVDLARCLITRFGSLTRMCAAHADDFITVPGMGLAKYAQLQAAMELARRALTETLGERTLFDSPQVVRDWLRLRLGHLPHETFCVMLLDARHCLIEAIDLFRGTLTQTSVYPREVVKIALSHNAAAVIFAHNHPSGAAEPSSADELLTRTLKDALGLVDIRVLDHFVVPAHGAPLSFAERGLL</sequence>
<evidence type="ECO:0000256" key="6">
    <source>
        <dbReference type="RuleBase" id="RU003797"/>
    </source>
</evidence>
<dbReference type="RefSeq" id="WP_107221360.1">
    <property type="nucleotide sequence ID" value="NZ_CP028339.1"/>
</dbReference>
<dbReference type="NCBIfam" id="NF000642">
    <property type="entry name" value="PRK00024.1"/>
    <property type="match status" value="1"/>
</dbReference>
<dbReference type="PANTHER" id="PTHR30471:SF3">
    <property type="entry name" value="UPF0758 PROTEIN YEES-RELATED"/>
    <property type="match status" value="1"/>
</dbReference>
<evidence type="ECO:0000256" key="1">
    <source>
        <dbReference type="ARBA" id="ARBA00022670"/>
    </source>
</evidence>
<accession>A0A2R4BPR6</accession>
<dbReference type="PROSITE" id="PS50249">
    <property type="entry name" value="MPN"/>
    <property type="match status" value="1"/>
</dbReference>
<evidence type="ECO:0000313" key="9">
    <source>
        <dbReference type="Proteomes" id="UP000241885"/>
    </source>
</evidence>
<dbReference type="EMBL" id="CP028339">
    <property type="protein sequence ID" value="AVR89212.1"/>
    <property type="molecule type" value="Genomic_DNA"/>
</dbReference>
<dbReference type="PANTHER" id="PTHR30471">
    <property type="entry name" value="DNA REPAIR PROTEIN RADC"/>
    <property type="match status" value="1"/>
</dbReference>
<dbReference type="InterPro" id="IPR001405">
    <property type="entry name" value="UPF0758"/>
</dbReference>
<dbReference type="Pfam" id="PF20582">
    <property type="entry name" value="UPF0758_N"/>
    <property type="match status" value="1"/>
</dbReference>
<keyword evidence="4" id="KW-0862">Zinc</keyword>
<evidence type="ECO:0000256" key="3">
    <source>
        <dbReference type="ARBA" id="ARBA00022801"/>
    </source>
</evidence>
<dbReference type="InterPro" id="IPR046778">
    <property type="entry name" value="UPF0758_N"/>
</dbReference>
<dbReference type="Proteomes" id="UP000241885">
    <property type="component" value="Chromosome"/>
</dbReference>
<dbReference type="OrthoDB" id="9804482at2"/>
<name>A0A2R4BPR6_THAAR</name>
<keyword evidence="5" id="KW-0482">Metalloprotease</keyword>
<evidence type="ECO:0000313" key="8">
    <source>
        <dbReference type="EMBL" id="AVR89212.1"/>
    </source>
</evidence>
<dbReference type="Gene3D" id="3.40.140.10">
    <property type="entry name" value="Cytidine Deaminase, domain 2"/>
    <property type="match status" value="1"/>
</dbReference>
<keyword evidence="2" id="KW-0479">Metal-binding</keyword>
<dbReference type="Pfam" id="PF04002">
    <property type="entry name" value="RadC"/>
    <property type="match status" value="1"/>
</dbReference>
<gene>
    <name evidence="8" type="ORF">Tharo_2315</name>
</gene>
<dbReference type="InterPro" id="IPR020891">
    <property type="entry name" value="UPF0758_CS"/>
</dbReference>
<keyword evidence="3" id="KW-0378">Hydrolase</keyword>
<organism evidence="8 9">
    <name type="scientific">Thauera aromatica K172</name>
    <dbReference type="NCBI Taxonomy" id="44139"/>
    <lineage>
        <taxon>Bacteria</taxon>
        <taxon>Pseudomonadati</taxon>
        <taxon>Pseudomonadota</taxon>
        <taxon>Betaproteobacteria</taxon>
        <taxon>Rhodocyclales</taxon>
        <taxon>Zoogloeaceae</taxon>
        <taxon>Thauera</taxon>
    </lineage>
</organism>
<dbReference type="NCBIfam" id="TIGR00608">
    <property type="entry name" value="radc"/>
    <property type="match status" value="1"/>
</dbReference>
<dbReference type="InterPro" id="IPR037518">
    <property type="entry name" value="MPN"/>
</dbReference>
<dbReference type="InterPro" id="IPR025657">
    <property type="entry name" value="RadC_JAB"/>
</dbReference>
<reference evidence="8 9" key="1">
    <citation type="submission" date="2018-03" db="EMBL/GenBank/DDBJ databases">
        <title>Complete genome sequence of Thauera aromatica, a model organism for studying aromatic compound degradation under denitrifying conditions.</title>
        <authorList>
            <person name="Lo H.-Y."/>
            <person name="Goris T."/>
            <person name="Boll M."/>
            <person name="Mueller J.A."/>
        </authorList>
    </citation>
    <scope>NUCLEOTIDE SEQUENCE [LARGE SCALE GENOMIC DNA]</scope>
    <source>
        <strain evidence="8 9">K172</strain>
    </source>
</reference>
<evidence type="ECO:0000259" key="7">
    <source>
        <dbReference type="PROSITE" id="PS50249"/>
    </source>
</evidence>
<dbReference type="GO" id="GO:0008237">
    <property type="term" value="F:metallopeptidase activity"/>
    <property type="evidence" value="ECO:0007669"/>
    <property type="project" value="UniProtKB-KW"/>
</dbReference>
<comment type="similarity">
    <text evidence="6">Belongs to the UPF0758 family.</text>
</comment>
<dbReference type="KEGG" id="tak:Tharo_2315"/>
<evidence type="ECO:0000256" key="5">
    <source>
        <dbReference type="ARBA" id="ARBA00023049"/>
    </source>
</evidence>
<feature type="domain" description="MPN" evidence="7">
    <location>
        <begin position="102"/>
        <end position="225"/>
    </location>
</feature>
<dbReference type="PROSITE" id="PS01302">
    <property type="entry name" value="UPF0758"/>
    <property type="match status" value="1"/>
</dbReference>
<protein>
    <submittedName>
        <fullName evidence="8">DNA repair protein RadC</fullName>
    </submittedName>
</protein>
<keyword evidence="1" id="KW-0645">Protease</keyword>
<dbReference type="SUPFAM" id="SSF47781">
    <property type="entry name" value="RuvA domain 2-like"/>
    <property type="match status" value="1"/>
</dbReference>
<keyword evidence="9" id="KW-1185">Reference proteome</keyword>
<evidence type="ECO:0000256" key="2">
    <source>
        <dbReference type="ARBA" id="ARBA00022723"/>
    </source>
</evidence>
<dbReference type="GO" id="GO:0006508">
    <property type="term" value="P:proteolysis"/>
    <property type="evidence" value="ECO:0007669"/>
    <property type="project" value="UniProtKB-KW"/>
</dbReference>
<proteinExistence type="inferred from homology"/>
<dbReference type="GO" id="GO:0046872">
    <property type="term" value="F:metal ion binding"/>
    <property type="evidence" value="ECO:0007669"/>
    <property type="project" value="UniProtKB-KW"/>
</dbReference>
<dbReference type="AlphaFoldDB" id="A0A2R4BPR6"/>